<reference evidence="7" key="2">
    <citation type="submission" date="2022-06" db="EMBL/GenBank/DDBJ databases">
        <authorList>
            <person name="Holder M.E."/>
            <person name="Ajami N.J."/>
            <person name="Petrosino J.F."/>
        </authorList>
    </citation>
    <scope>NUCLEOTIDE SEQUENCE</scope>
    <source>
        <strain evidence="7">RMA 8861</strain>
    </source>
</reference>
<accession>A0A9N7JIT2</accession>
<dbReference type="GeneID" id="303559602"/>
<dbReference type="SUPFAM" id="SSF56752">
    <property type="entry name" value="D-aminoacid aminotransferase-like PLP-dependent enzymes"/>
    <property type="match status" value="1"/>
</dbReference>
<dbReference type="AlphaFoldDB" id="A0A9N7JIT2"/>
<dbReference type="InterPro" id="IPR043132">
    <property type="entry name" value="BCAT-like_C"/>
</dbReference>
<sequence>MEAINKFYLEDGNLQSIENYTEDTKEKGRVIYEVLRVIDGIPLFLEDHIDRMAETFKLMDKSFVYTYEKISEFAMALIEANRVKNGNIKVTFDIKTDTMKVYSIKHSYPTEDMYINGVKSILYHGERVNPNAKVVDSDFRKKVTIEIEKANAFEAILIDNEGYITEGSKSNIFMVKDNILITPKQSKVLPGVTRKRIISIANREEIQFEERNISAKELKSIDAMFISGTSPKILPIFKIEDIDFNINNEIINIIKNKFNEEIHDYVNSRRYN</sequence>
<evidence type="ECO:0000256" key="1">
    <source>
        <dbReference type="ARBA" id="ARBA00001933"/>
    </source>
</evidence>
<proteinExistence type="inferred from homology"/>
<dbReference type="PANTHER" id="PTHR42743">
    <property type="entry name" value="AMINO-ACID AMINOTRANSFERASE"/>
    <property type="match status" value="1"/>
</dbReference>
<gene>
    <name evidence="6" type="ORF">CP523_02775</name>
    <name evidence="7" type="ORF">NH397_11110</name>
</gene>
<dbReference type="PANTHER" id="PTHR42743:SF11">
    <property type="entry name" value="AMINODEOXYCHORISMATE LYASE"/>
    <property type="match status" value="1"/>
</dbReference>
<comment type="similarity">
    <text evidence="2 4">Belongs to the class-IV pyridoxal-phosphate-dependent aminotransferase family.</text>
</comment>
<evidence type="ECO:0000313" key="7">
    <source>
        <dbReference type="EMBL" id="USS00041.1"/>
    </source>
</evidence>
<dbReference type="InterPro" id="IPR050571">
    <property type="entry name" value="Class-IV_PLP-Dep_Aminotrnsfr"/>
</dbReference>
<dbReference type="Gene3D" id="3.30.470.10">
    <property type="match status" value="1"/>
</dbReference>
<dbReference type="KEGG" id="csep:CP523_02775"/>
<name>A0A9N7JIT2_CLOSE</name>
<reference evidence="6 8" key="1">
    <citation type="submission" date="2017-09" db="EMBL/GenBank/DDBJ databases">
        <authorList>
            <person name="Thomas P."/>
            <person name="Seyboldt C."/>
        </authorList>
    </citation>
    <scope>NUCLEOTIDE SEQUENCE [LARGE SCALE GENOMIC DNA]</scope>
    <source>
        <strain evidence="6 8">DSM 7534</strain>
    </source>
</reference>
<dbReference type="RefSeq" id="WP_066676974.1">
    <property type="nucleotide sequence ID" value="NZ_CABMIZ010000021.1"/>
</dbReference>
<dbReference type="EMBL" id="CP023671">
    <property type="protein sequence ID" value="AYE33463.1"/>
    <property type="molecule type" value="Genomic_DNA"/>
</dbReference>
<dbReference type="GO" id="GO:0046394">
    <property type="term" value="P:carboxylic acid biosynthetic process"/>
    <property type="evidence" value="ECO:0007669"/>
    <property type="project" value="UniProtKB-ARBA"/>
</dbReference>
<dbReference type="InterPro" id="IPR036038">
    <property type="entry name" value="Aminotransferase-like"/>
</dbReference>
<evidence type="ECO:0000256" key="4">
    <source>
        <dbReference type="RuleBase" id="RU004106"/>
    </source>
</evidence>
<dbReference type="EMBL" id="CP099799">
    <property type="protein sequence ID" value="USS00041.1"/>
    <property type="molecule type" value="Genomic_DNA"/>
</dbReference>
<dbReference type="GO" id="GO:0008483">
    <property type="term" value="F:transaminase activity"/>
    <property type="evidence" value="ECO:0007669"/>
    <property type="project" value="UniProtKB-KW"/>
</dbReference>
<protein>
    <submittedName>
        <fullName evidence="6">Aminotransferase class IV</fullName>
    </submittedName>
</protein>
<dbReference type="InterPro" id="IPR043131">
    <property type="entry name" value="BCAT-like_N"/>
</dbReference>
<dbReference type="PROSITE" id="PS00770">
    <property type="entry name" value="AA_TRANSFER_CLASS_4"/>
    <property type="match status" value="1"/>
</dbReference>
<keyword evidence="6" id="KW-0032">Aminotransferase</keyword>
<evidence type="ECO:0000256" key="2">
    <source>
        <dbReference type="ARBA" id="ARBA00009320"/>
    </source>
</evidence>
<dbReference type="CDD" id="cd00449">
    <property type="entry name" value="PLPDE_IV"/>
    <property type="match status" value="1"/>
</dbReference>
<evidence type="ECO:0000256" key="3">
    <source>
        <dbReference type="ARBA" id="ARBA00022898"/>
    </source>
</evidence>
<evidence type="ECO:0000313" key="9">
    <source>
        <dbReference type="Proteomes" id="UP001055437"/>
    </source>
</evidence>
<dbReference type="InterPro" id="IPR001544">
    <property type="entry name" value="Aminotrans_IV"/>
</dbReference>
<dbReference type="GO" id="GO:0005829">
    <property type="term" value="C:cytosol"/>
    <property type="evidence" value="ECO:0007669"/>
    <property type="project" value="TreeGrafter"/>
</dbReference>
<dbReference type="OrthoDB" id="9805628at2"/>
<dbReference type="FunFam" id="3.20.10.10:FF:000002">
    <property type="entry name" value="D-alanine aminotransferase"/>
    <property type="match status" value="1"/>
</dbReference>
<evidence type="ECO:0000313" key="8">
    <source>
        <dbReference type="Proteomes" id="UP000280586"/>
    </source>
</evidence>
<dbReference type="Proteomes" id="UP000280586">
    <property type="component" value="Chromosome"/>
</dbReference>
<dbReference type="InterPro" id="IPR018300">
    <property type="entry name" value="Aminotrans_IV_CS"/>
</dbReference>
<dbReference type="Pfam" id="PF01063">
    <property type="entry name" value="Aminotran_4"/>
    <property type="match status" value="1"/>
</dbReference>
<evidence type="ECO:0000256" key="5">
    <source>
        <dbReference type="RuleBase" id="RU004516"/>
    </source>
</evidence>
<keyword evidence="3 5" id="KW-0663">Pyridoxal phosphate</keyword>
<keyword evidence="6" id="KW-0808">Transferase</keyword>
<evidence type="ECO:0000313" key="6">
    <source>
        <dbReference type="EMBL" id="AYE33463.1"/>
    </source>
</evidence>
<comment type="cofactor">
    <cofactor evidence="1 5">
        <name>pyridoxal 5'-phosphate</name>
        <dbReference type="ChEBI" id="CHEBI:597326"/>
    </cofactor>
</comment>
<dbReference type="GO" id="GO:0008652">
    <property type="term" value="P:amino acid biosynthetic process"/>
    <property type="evidence" value="ECO:0007669"/>
    <property type="project" value="UniProtKB-ARBA"/>
</dbReference>
<dbReference type="Proteomes" id="UP001055437">
    <property type="component" value="Chromosome"/>
</dbReference>
<dbReference type="Gene3D" id="3.20.10.10">
    <property type="entry name" value="D-amino Acid Aminotransferase, subunit A, domain 2"/>
    <property type="match status" value="1"/>
</dbReference>
<keyword evidence="9" id="KW-1185">Reference proteome</keyword>
<organism evidence="6 8">
    <name type="scientific">Clostridium septicum</name>
    <dbReference type="NCBI Taxonomy" id="1504"/>
    <lineage>
        <taxon>Bacteria</taxon>
        <taxon>Bacillati</taxon>
        <taxon>Bacillota</taxon>
        <taxon>Clostridia</taxon>
        <taxon>Eubacteriales</taxon>
        <taxon>Clostridiaceae</taxon>
        <taxon>Clostridium</taxon>
    </lineage>
</organism>